<evidence type="ECO:0000256" key="1">
    <source>
        <dbReference type="SAM" id="Phobius"/>
    </source>
</evidence>
<dbReference type="EMBL" id="JBEDNZ010000023">
    <property type="protein sequence ID" value="KAL0811929.1"/>
    <property type="molecule type" value="Genomic_DNA"/>
</dbReference>
<protein>
    <recommendedName>
        <fullName evidence="4">Gustatory receptor</fullName>
    </recommendedName>
</protein>
<proteinExistence type="predicted"/>
<evidence type="ECO:0000313" key="3">
    <source>
        <dbReference type="Proteomes" id="UP001549921"/>
    </source>
</evidence>
<sequence>MLVAKNTFHDYLTDLYSFDAEIEVDSSTYRVETNIIVWFLIAFVFIISMGIINCFVGIPFCKLSIYVQLIFYGVLVGLAIVHIVYTFVFYSGYLRLKSFTSFVKDDGTDIISCQYLYKSVAGMIENAKKSFDVVGAPFGVTVMISLVVGQRLLMLFSPAVTAGLLARQVEQLKLVLYNKLLKGKILSDKSRMKDIKRFVAYIDGRPLRFKVWRVVPLDWRLPVIVLNIAVTYLIVMIQFTHNQNH</sequence>
<organism evidence="2 3">
    <name type="scientific">Loxostege sticticalis</name>
    <name type="common">Beet webworm moth</name>
    <dbReference type="NCBI Taxonomy" id="481309"/>
    <lineage>
        <taxon>Eukaryota</taxon>
        <taxon>Metazoa</taxon>
        <taxon>Ecdysozoa</taxon>
        <taxon>Arthropoda</taxon>
        <taxon>Hexapoda</taxon>
        <taxon>Insecta</taxon>
        <taxon>Pterygota</taxon>
        <taxon>Neoptera</taxon>
        <taxon>Endopterygota</taxon>
        <taxon>Lepidoptera</taxon>
        <taxon>Glossata</taxon>
        <taxon>Ditrysia</taxon>
        <taxon>Pyraloidea</taxon>
        <taxon>Crambidae</taxon>
        <taxon>Pyraustinae</taxon>
        <taxon>Loxostege</taxon>
    </lineage>
</organism>
<comment type="caution">
    <text evidence="2">The sequence shown here is derived from an EMBL/GenBank/DDBJ whole genome shotgun (WGS) entry which is preliminary data.</text>
</comment>
<accession>A0ABD0SD01</accession>
<evidence type="ECO:0000313" key="2">
    <source>
        <dbReference type="EMBL" id="KAL0811929.1"/>
    </source>
</evidence>
<keyword evidence="1" id="KW-0472">Membrane</keyword>
<evidence type="ECO:0008006" key="4">
    <source>
        <dbReference type="Google" id="ProtNLM"/>
    </source>
</evidence>
<feature type="transmembrane region" description="Helical" evidence="1">
    <location>
        <begin position="219"/>
        <end position="239"/>
    </location>
</feature>
<dbReference type="AlphaFoldDB" id="A0ABD0SD01"/>
<feature type="transmembrane region" description="Helical" evidence="1">
    <location>
        <begin position="70"/>
        <end position="93"/>
    </location>
</feature>
<reference evidence="2 3" key="1">
    <citation type="submission" date="2024-06" db="EMBL/GenBank/DDBJ databases">
        <title>A chromosome-level genome assembly of beet webworm, Loxostege sticticalis.</title>
        <authorList>
            <person name="Zhang Y."/>
        </authorList>
    </citation>
    <scope>NUCLEOTIDE SEQUENCE [LARGE SCALE GENOMIC DNA]</scope>
    <source>
        <strain evidence="2">AQ028</strain>
        <tissue evidence="2">Male pupae</tissue>
    </source>
</reference>
<dbReference type="Proteomes" id="UP001549921">
    <property type="component" value="Unassembled WGS sequence"/>
</dbReference>
<feature type="transmembrane region" description="Helical" evidence="1">
    <location>
        <begin position="138"/>
        <end position="166"/>
    </location>
</feature>
<keyword evidence="1" id="KW-0812">Transmembrane</keyword>
<name>A0ABD0SD01_LOXSC</name>
<feature type="transmembrane region" description="Helical" evidence="1">
    <location>
        <begin position="35"/>
        <end position="58"/>
    </location>
</feature>
<gene>
    <name evidence="2" type="ORF">ABMA28_009335</name>
</gene>
<keyword evidence="1" id="KW-1133">Transmembrane helix</keyword>